<organism evidence="2 3">
    <name type="scientific">Pontibacter saemangeumensis</name>
    <dbReference type="NCBI Taxonomy" id="1084525"/>
    <lineage>
        <taxon>Bacteria</taxon>
        <taxon>Pseudomonadati</taxon>
        <taxon>Bacteroidota</taxon>
        <taxon>Cytophagia</taxon>
        <taxon>Cytophagales</taxon>
        <taxon>Hymenobacteraceae</taxon>
        <taxon>Pontibacter</taxon>
    </lineage>
</organism>
<keyword evidence="3" id="KW-1185">Reference proteome</keyword>
<evidence type="ECO:0000313" key="3">
    <source>
        <dbReference type="Proteomes" id="UP001500552"/>
    </source>
</evidence>
<dbReference type="InterPro" id="IPR018310">
    <property type="entry name" value="Put_endonuclease_Z1-dom"/>
</dbReference>
<evidence type="ECO:0000259" key="1">
    <source>
        <dbReference type="Pfam" id="PF10593"/>
    </source>
</evidence>
<evidence type="ECO:0000313" key="2">
    <source>
        <dbReference type="EMBL" id="GAA4435784.1"/>
    </source>
</evidence>
<feature type="domain" description="Putative endonuclease Z1" evidence="1">
    <location>
        <begin position="427"/>
        <end position="674"/>
    </location>
</feature>
<dbReference type="EMBL" id="BAABHC010000016">
    <property type="protein sequence ID" value="GAA4435784.1"/>
    <property type="molecule type" value="Genomic_DNA"/>
</dbReference>
<accession>A0ABP8LUR3</accession>
<comment type="caution">
    <text evidence="2">The sequence shown here is derived from an EMBL/GenBank/DDBJ whole genome shotgun (WGS) entry which is preliminary data.</text>
</comment>
<proteinExistence type="predicted"/>
<name>A0ABP8LUR3_9BACT</name>
<gene>
    <name evidence="2" type="ORF">GCM10023188_28090</name>
</gene>
<protein>
    <submittedName>
        <fullName evidence="2">Z1 domain-containing protein</fullName>
    </submittedName>
</protein>
<dbReference type="Pfam" id="PF10593">
    <property type="entry name" value="Z1"/>
    <property type="match status" value="1"/>
</dbReference>
<dbReference type="RefSeq" id="WP_345159962.1">
    <property type="nucleotide sequence ID" value="NZ_BAABHC010000016.1"/>
</dbReference>
<reference evidence="3" key="1">
    <citation type="journal article" date="2019" name="Int. J. Syst. Evol. Microbiol.">
        <title>The Global Catalogue of Microorganisms (GCM) 10K type strain sequencing project: providing services to taxonomists for standard genome sequencing and annotation.</title>
        <authorList>
            <consortium name="The Broad Institute Genomics Platform"/>
            <consortium name="The Broad Institute Genome Sequencing Center for Infectious Disease"/>
            <person name="Wu L."/>
            <person name="Ma J."/>
        </authorList>
    </citation>
    <scope>NUCLEOTIDE SEQUENCE [LARGE SCALE GENOMIC DNA]</scope>
    <source>
        <strain evidence="3">JCM 17926</strain>
    </source>
</reference>
<dbReference type="Proteomes" id="UP001500552">
    <property type="component" value="Unassembled WGS sequence"/>
</dbReference>
<sequence length="972" mass="110253">MSEVEQAKQFEQAKQIGVTLLQGKRNVTDADLKDTISNILKLFPNLLGESDSMYKYLESQFSVFSDNYRILVDDETYVPWLKNKKSEIKWSFWNRYVMYLQKKIAPSTLNKLDNLTDDILDRIIDPKTPGSWDKRGMVVGQVQSGKTGNYIGLINKAADAGFKLIIVLAGMHDSLRSQTQIRVDEGFLGFNTQTAMNFSNAGNRIGVGQYNKNLPAHALTTSRLNGDFKAQAAQSSGVNIRGTDPIILVVKKNPSILKNLITWLAARGDKTPDGKIIIRDLPFLLIDDEADNASINVDPRKVSTINGSIRALLSLFEQSAYIGYTATPFANIFIPLLNDNQTKGLNMNIKDFEFSVGQDLFPRDFIINIPAPSNYIGPSKVFGLPAASSSENAEEPLPVVVKISDYINFVPDKHKKGGPLPTELPQSLKYAVKCFILSCAARRARKQVNVHNSMLVHVSRFIDWQDRISSLVDAELKFYQRQIEFDQGNVVKELRKIWVEEFEPKTRQVINQTHTYTDPEIKPISWSRVKAELFNASSKIEVRAVHGDKNVAGLSYHNISPIDYFTSEQQGNYLSVIAIGGDKLSRGLTLEGLTTSYYLRASKMYDTLMQMGRWFGYRPGYADLCRLFTSNDLIEWFKHITIASEEMRSEFDYMFLLNETPRNYGLKVRTHPGVLKITSANKFRHKHIMMLSYSGKLEQTHNFKIDPQIFSRNFSVTTDLIKALEDPIGPVNKEVENQKYVWQKPNNSNLITQFLRSFSIAREVVDVHKMADYIDAQVRKGNLTDWTVALINNTMVKDEADKGIVEINGEEKEIGLTDRSITLTRPDEIVSSYTINKAMIISPNHELIDMDDIEIGRALALTEMDWGKSNREGKPSLPSGARIKYTRKAIKGLLLLYPLHHAPLHRWLLDTSTPEKKEYGTKRETYSDVPIFGFAISFPEIVNDEKIEYAVNNQFIQEFDYPDELDAEDDGN</sequence>